<feature type="compositionally biased region" description="Basic and acidic residues" evidence="1">
    <location>
        <begin position="494"/>
        <end position="508"/>
    </location>
</feature>
<evidence type="ECO:0000313" key="2">
    <source>
        <dbReference type="EMBL" id="MCW3477357.1"/>
    </source>
</evidence>
<dbReference type="Proteomes" id="UP001165679">
    <property type="component" value="Unassembled WGS sequence"/>
</dbReference>
<organism evidence="2 3">
    <name type="scientific">Limobrevibacterium gyesilva</name>
    <dbReference type="NCBI Taxonomy" id="2991712"/>
    <lineage>
        <taxon>Bacteria</taxon>
        <taxon>Pseudomonadati</taxon>
        <taxon>Pseudomonadota</taxon>
        <taxon>Alphaproteobacteria</taxon>
        <taxon>Acetobacterales</taxon>
        <taxon>Acetobacteraceae</taxon>
        <taxon>Limobrevibacterium</taxon>
    </lineage>
</organism>
<dbReference type="AlphaFoldDB" id="A0AA41YY02"/>
<keyword evidence="3" id="KW-1185">Reference proteome</keyword>
<protein>
    <submittedName>
        <fullName evidence="2">Phage portal protein</fullName>
    </submittedName>
</protein>
<gene>
    <name evidence="2" type="ORF">OL599_22570</name>
</gene>
<comment type="caution">
    <text evidence="2">The sequence shown here is derived from an EMBL/GenBank/DDBJ whole genome shotgun (WGS) entry which is preliminary data.</text>
</comment>
<dbReference type="NCBIfam" id="TIGR01539">
    <property type="entry name" value="portal_lambda"/>
    <property type="match status" value="1"/>
</dbReference>
<dbReference type="GO" id="GO:0005198">
    <property type="term" value="F:structural molecule activity"/>
    <property type="evidence" value="ECO:0007669"/>
    <property type="project" value="InterPro"/>
</dbReference>
<dbReference type="EMBL" id="JAPDNT010000036">
    <property type="protein sequence ID" value="MCW3477357.1"/>
    <property type="molecule type" value="Genomic_DNA"/>
</dbReference>
<feature type="region of interest" description="Disordered" evidence="1">
    <location>
        <begin position="479"/>
        <end position="508"/>
    </location>
</feature>
<name>A0AA41YY02_9PROT</name>
<reference evidence="2" key="2">
    <citation type="submission" date="2022-10" db="EMBL/GenBank/DDBJ databases">
        <authorList>
            <person name="Trinh H.N."/>
        </authorList>
    </citation>
    <scope>NUCLEOTIDE SEQUENCE</scope>
    <source>
        <strain evidence="2">RN2-1</strain>
    </source>
</reference>
<accession>A0AA41YY02</accession>
<dbReference type="InterPro" id="IPR006429">
    <property type="entry name" value="Phage_lambda_portal"/>
</dbReference>
<proteinExistence type="predicted"/>
<reference evidence="2" key="1">
    <citation type="submission" date="2022-09" db="EMBL/GenBank/DDBJ databases">
        <title>Rhodovastum sp. nov. RN2-1 isolated from soil in Seongnam, South Korea.</title>
        <authorList>
            <person name="Le N.T."/>
        </authorList>
    </citation>
    <scope>NUCLEOTIDE SEQUENCE</scope>
    <source>
        <strain evidence="2">RN2-1</strain>
    </source>
</reference>
<dbReference type="Pfam" id="PF05136">
    <property type="entry name" value="Phage_portal_2"/>
    <property type="match status" value="1"/>
</dbReference>
<evidence type="ECO:0000256" key="1">
    <source>
        <dbReference type="SAM" id="MobiDB-lite"/>
    </source>
</evidence>
<dbReference type="RefSeq" id="WP_264716302.1">
    <property type="nucleotide sequence ID" value="NZ_JAPDNT010000036.1"/>
</dbReference>
<dbReference type="GO" id="GO:0019068">
    <property type="term" value="P:virion assembly"/>
    <property type="evidence" value="ECO:0007669"/>
    <property type="project" value="InterPro"/>
</dbReference>
<sequence>MNLLDRAIAAVAPKLALSRVQARTQLELIGKLGGVKRGYDAASRGRRTQNWRTPARGAVLEVQTARALIRDRARDLVRNNPWGRRAVHVQVSNQIGTGIRPRANTSSKDLNKRIDELWEEWGAGCDPSTGLDIYGIQALAARTRSESGEGLVLMSRRGENSARVPLTLQVLETDWLVEDHTSAALPQSPVREGIRFDANGRRIAYQLYDANPNDIWQSGLANFREVPARDVVHLYRIERPGQLRGVSDLASVMGRLRDLDDYHDAALMMAKVQAVLGVFVTQTGGPTASPLGAASNDELGRLEELMPGMIGYLRPGEDVKFLAPQASGPFAEYTRAALHAIAMGVGLTYHLLTGDLRDANYSSLRAGNIEFRRNVEQDQWLMLIPLLCVPIWNAFISQAVLSGALPTAAAGATALWTPPRFELVDPSRDTLAIIAQVRAGLMTMPQAIAEMGWDPEKQVAEIKAFNELVDAAGVILDTDPRRISGPGTPNDPKQLAKIELDAKAGDKP</sequence>
<evidence type="ECO:0000313" key="3">
    <source>
        <dbReference type="Proteomes" id="UP001165679"/>
    </source>
</evidence>